<evidence type="ECO:0000313" key="1">
    <source>
        <dbReference type="EMBL" id="QKE26199.1"/>
    </source>
</evidence>
<dbReference type="Proteomes" id="UP000502065">
    <property type="component" value="Chromosome"/>
</dbReference>
<dbReference type="AlphaFoldDB" id="A0AAE7E1J7"/>
<reference evidence="1 2" key="1">
    <citation type="submission" date="2018-07" db="EMBL/GenBank/DDBJ databases">
        <title>Identification of phenol metabolism pathways in Arcobacter.</title>
        <authorList>
            <person name="Miller W.G."/>
            <person name="Yee E."/>
            <person name="Bono J.L."/>
        </authorList>
    </citation>
    <scope>NUCLEOTIDE SEQUENCE [LARGE SCALE GENOMIC DNA]</scope>
    <source>
        <strain evidence="1 2">W63</strain>
    </source>
</reference>
<accession>A0AAE7E1J7</accession>
<keyword evidence="2" id="KW-1185">Reference proteome</keyword>
<dbReference type="EMBL" id="CP030944">
    <property type="protein sequence ID" value="QKE26199.1"/>
    <property type="molecule type" value="Genomic_DNA"/>
</dbReference>
<dbReference type="KEGG" id="aaqi:AAQM_1452"/>
<name>A0AAE7E1J7_9BACT</name>
<proteinExistence type="predicted"/>
<organism evidence="1 2">
    <name type="scientific">Arcobacter aquimarinus</name>
    <dbReference type="NCBI Taxonomy" id="1315211"/>
    <lineage>
        <taxon>Bacteria</taxon>
        <taxon>Pseudomonadati</taxon>
        <taxon>Campylobacterota</taxon>
        <taxon>Epsilonproteobacteria</taxon>
        <taxon>Campylobacterales</taxon>
        <taxon>Arcobacteraceae</taxon>
        <taxon>Arcobacter</taxon>
    </lineage>
</organism>
<gene>
    <name evidence="1" type="ORF">AAQM_1452</name>
</gene>
<sequence>MNSDIEVRKLRKDEEHIIQLHNEEIGIILNEGQAEQMCRKIALLLGLSIVDQRENIRLLTQKANDKSCKKYPLGGDDKEEHS</sequence>
<evidence type="ECO:0000313" key="2">
    <source>
        <dbReference type="Proteomes" id="UP000502065"/>
    </source>
</evidence>
<protein>
    <submittedName>
        <fullName evidence="1">Uncharacterized protein</fullName>
    </submittedName>
</protein>
<dbReference type="RefSeq" id="WP_129094983.1">
    <property type="nucleotide sequence ID" value="NZ_CBCSAE010000004.1"/>
</dbReference>